<dbReference type="Proteomes" id="UP000295794">
    <property type="component" value="Unassembled WGS sequence"/>
</dbReference>
<dbReference type="EC" id="3.2.1.-" evidence="4"/>
<sequence>MIQFDQIGYLPSPRPDSPRPQGDGSAFSSLFTQTRSEVNRFIEEGSSLTMPLSPEGFVLRNATINSLPSGAMDTDKHAFIEQMQPYAQEASAKLGVASDILLAHAALESGWGKAPITKANGQSTFNLFGIKAAAGWRGEHATVLTTEFENGASIKKMDHFRAYADYRSAFQDYTAFFSESKRFRPALGTGNSAEAFASALVKGGYATDPAYAEKLLKVVDTVRSARL</sequence>
<dbReference type="PANTHER" id="PTHR33308:SF9">
    <property type="entry name" value="PEPTIDOGLYCAN HYDROLASE FLGJ"/>
    <property type="match status" value="1"/>
</dbReference>
<evidence type="ECO:0000256" key="2">
    <source>
        <dbReference type="SAM" id="MobiDB-lite"/>
    </source>
</evidence>
<evidence type="ECO:0000313" key="6">
    <source>
        <dbReference type="Proteomes" id="UP000255108"/>
    </source>
</evidence>
<dbReference type="RefSeq" id="WP_115228361.1">
    <property type="nucleotide sequence ID" value="NZ_CAWOLO010000006.1"/>
</dbReference>
<evidence type="ECO:0000256" key="1">
    <source>
        <dbReference type="ARBA" id="ARBA00022801"/>
    </source>
</evidence>
<keyword evidence="5" id="KW-0969">Cilium</keyword>
<dbReference type="GO" id="GO:0004040">
    <property type="term" value="F:amidase activity"/>
    <property type="evidence" value="ECO:0007669"/>
    <property type="project" value="InterPro"/>
</dbReference>
<proteinExistence type="predicted"/>
<dbReference type="SMART" id="SM00047">
    <property type="entry name" value="LYZ2"/>
    <property type="match status" value="1"/>
</dbReference>
<keyword evidence="1 4" id="KW-0378">Hydrolase</keyword>
<evidence type="ECO:0000259" key="3">
    <source>
        <dbReference type="SMART" id="SM00047"/>
    </source>
</evidence>
<feature type="domain" description="Mannosyl-glycoprotein endo-beta-N-acetylglucosamidase-like" evidence="3">
    <location>
        <begin position="59"/>
        <end position="224"/>
    </location>
</feature>
<keyword evidence="5" id="KW-0966">Cell projection</keyword>
<dbReference type="AlphaFoldDB" id="A0A377STA7"/>
<dbReference type="PRINTS" id="PR01002">
    <property type="entry name" value="FLGFLGJ"/>
</dbReference>
<reference evidence="5 7" key="2">
    <citation type="submission" date="2019-03" db="EMBL/GenBank/DDBJ databases">
        <title>Genomic Encyclopedia of Type Strains, Phase IV (KMG-IV): sequencing the most valuable type-strain genomes for metagenomic binning, comparative biology and taxonomic classification.</title>
        <authorList>
            <person name="Goeker M."/>
        </authorList>
    </citation>
    <scope>NUCLEOTIDE SEQUENCE [LARGE SCALE GENOMIC DNA]</scope>
    <source>
        <strain evidence="5 7">DSM 3764</strain>
    </source>
</reference>
<dbReference type="OrthoDB" id="289937at2"/>
<keyword evidence="5" id="KW-0282">Flagellum</keyword>
<reference evidence="4 6" key="1">
    <citation type="submission" date="2018-06" db="EMBL/GenBank/DDBJ databases">
        <authorList>
            <consortium name="Pathogen Informatics"/>
            <person name="Doyle S."/>
        </authorList>
    </citation>
    <scope>NUCLEOTIDE SEQUENCE [LARGE SCALE GENOMIC DNA]</scope>
    <source>
        <strain evidence="4 6">NCTC11159</strain>
    </source>
</reference>
<dbReference type="Proteomes" id="UP000255108">
    <property type="component" value="Unassembled WGS sequence"/>
</dbReference>
<dbReference type="InterPro" id="IPR051056">
    <property type="entry name" value="Glycosyl_Hydrolase_73"/>
</dbReference>
<dbReference type="GO" id="GO:0071973">
    <property type="term" value="P:bacterial-type flagellum-dependent cell motility"/>
    <property type="evidence" value="ECO:0007669"/>
    <property type="project" value="TreeGrafter"/>
</dbReference>
<feature type="region of interest" description="Disordered" evidence="2">
    <location>
        <begin position="1"/>
        <end position="27"/>
    </location>
</feature>
<keyword evidence="7" id="KW-1185">Reference proteome</keyword>
<dbReference type="EMBL" id="SMBT01000006">
    <property type="protein sequence ID" value="TCU86159.1"/>
    <property type="molecule type" value="Genomic_DNA"/>
</dbReference>
<evidence type="ECO:0000313" key="4">
    <source>
        <dbReference type="EMBL" id="STR44570.1"/>
    </source>
</evidence>
<name>A0A377STA7_9NEIS</name>
<evidence type="ECO:0000313" key="5">
    <source>
        <dbReference type="EMBL" id="TCU86159.1"/>
    </source>
</evidence>
<dbReference type="Gene3D" id="1.10.530.10">
    <property type="match status" value="1"/>
</dbReference>
<dbReference type="PANTHER" id="PTHR33308">
    <property type="entry name" value="PEPTIDOGLYCAN HYDROLASE FLGJ"/>
    <property type="match status" value="1"/>
</dbReference>
<organism evidence="4 6">
    <name type="scientific">Iodobacter fluviatilis</name>
    <dbReference type="NCBI Taxonomy" id="537"/>
    <lineage>
        <taxon>Bacteria</taxon>
        <taxon>Pseudomonadati</taxon>
        <taxon>Pseudomonadota</taxon>
        <taxon>Betaproteobacteria</taxon>
        <taxon>Neisseriales</taxon>
        <taxon>Chitinibacteraceae</taxon>
        <taxon>Iodobacter</taxon>
    </lineage>
</organism>
<dbReference type="GO" id="GO:0016798">
    <property type="term" value="F:hydrolase activity, acting on glycosyl bonds"/>
    <property type="evidence" value="ECO:0007669"/>
    <property type="project" value="UniProtKB-KW"/>
</dbReference>
<dbReference type="InterPro" id="IPR002901">
    <property type="entry name" value="MGlyc_endo_b_GlcNAc-like_dom"/>
</dbReference>
<protein>
    <submittedName>
        <fullName evidence="5">Flagellar protein FlgJ</fullName>
    </submittedName>
    <submittedName>
        <fullName evidence="4">Peptidoglycan hydrolase flgJ</fullName>
        <ecNumber evidence="4">3.2.1.-</ecNumber>
    </submittedName>
</protein>
<dbReference type="Pfam" id="PF01832">
    <property type="entry name" value="Glucosaminidase"/>
    <property type="match status" value="1"/>
</dbReference>
<gene>
    <name evidence="4" type="primary">flgJ_2</name>
    <name evidence="5" type="ORF">EV682_10639</name>
    <name evidence="4" type="ORF">NCTC11159_03105</name>
</gene>
<keyword evidence="4" id="KW-0326">Glycosidase</keyword>
<accession>A0A377STA7</accession>
<evidence type="ECO:0000313" key="7">
    <source>
        <dbReference type="Proteomes" id="UP000295794"/>
    </source>
</evidence>
<dbReference type="Gene3D" id="2.10.70.40">
    <property type="entry name" value="peptidoglycan hydrolase"/>
    <property type="match status" value="1"/>
</dbReference>
<dbReference type="EMBL" id="UGHR01000003">
    <property type="protein sequence ID" value="STR44570.1"/>
    <property type="molecule type" value="Genomic_DNA"/>
</dbReference>